<evidence type="ECO:0000313" key="1">
    <source>
        <dbReference type="Proteomes" id="UP000515146"/>
    </source>
</evidence>
<organism evidence="1 2">
    <name type="scientific">Dermatophagoides pteronyssinus</name>
    <name type="common">European house dust mite</name>
    <dbReference type="NCBI Taxonomy" id="6956"/>
    <lineage>
        <taxon>Eukaryota</taxon>
        <taxon>Metazoa</taxon>
        <taxon>Ecdysozoa</taxon>
        <taxon>Arthropoda</taxon>
        <taxon>Chelicerata</taxon>
        <taxon>Arachnida</taxon>
        <taxon>Acari</taxon>
        <taxon>Acariformes</taxon>
        <taxon>Sarcoptiformes</taxon>
        <taxon>Astigmata</taxon>
        <taxon>Psoroptidia</taxon>
        <taxon>Analgoidea</taxon>
        <taxon>Pyroglyphidae</taxon>
        <taxon>Dermatophagoidinae</taxon>
        <taxon>Dermatophagoides</taxon>
    </lineage>
</organism>
<dbReference type="AlphaFoldDB" id="A0A6P6XRX5"/>
<dbReference type="OrthoDB" id="10306925at2759"/>
<protein>
    <submittedName>
        <fullName evidence="2">Uncharacterized protein LOC113790135</fullName>
    </submittedName>
</protein>
<proteinExistence type="predicted"/>
<reference evidence="2" key="1">
    <citation type="submission" date="2025-08" db="UniProtKB">
        <authorList>
            <consortium name="RefSeq"/>
        </authorList>
    </citation>
    <scope>IDENTIFICATION</scope>
    <source>
        <strain evidence="2">Airmid</strain>
    </source>
</reference>
<gene>
    <name evidence="2" type="primary">LOC113790135</name>
</gene>
<dbReference type="InParanoid" id="A0A6P6XRX5"/>
<keyword evidence="1" id="KW-1185">Reference proteome</keyword>
<sequence>MVHLCDQIRFYRLFGLDGFRQELEISISNVVNHVGFSQQPNWFLFLYHDHIPVKRKLEILNPIYRNNRPSHVFYGRYRRNQSTVTTIF</sequence>
<dbReference type="RefSeq" id="XP_027195558.1">
    <property type="nucleotide sequence ID" value="XM_027339757.1"/>
</dbReference>
<accession>A0A6P6XRX5</accession>
<dbReference type="KEGG" id="dpte:113790135"/>
<dbReference type="Proteomes" id="UP000515146">
    <property type="component" value="Unplaced"/>
</dbReference>
<evidence type="ECO:0000313" key="2">
    <source>
        <dbReference type="RefSeq" id="XP_027195558.1"/>
    </source>
</evidence>
<name>A0A6P6XRX5_DERPT</name>